<dbReference type="Pfam" id="PF00583">
    <property type="entry name" value="Acetyltransf_1"/>
    <property type="match status" value="1"/>
</dbReference>
<dbReference type="SUPFAM" id="SSF55729">
    <property type="entry name" value="Acyl-CoA N-acyltransferases (Nat)"/>
    <property type="match status" value="2"/>
</dbReference>
<feature type="domain" description="N-acetyltransferase" evidence="3">
    <location>
        <begin position="196"/>
        <end position="338"/>
    </location>
</feature>
<evidence type="ECO:0000313" key="4">
    <source>
        <dbReference type="EMBL" id="MFC5502809.1"/>
    </source>
</evidence>
<protein>
    <submittedName>
        <fullName evidence="4">GNAT family N-acetyltransferase</fullName>
        <ecNumber evidence="4">2.3.1.-</ecNumber>
    </submittedName>
</protein>
<sequence>MTEVPLSARVEAPAQVQPAPVAGVSWRNATLDVVDAVVELYAAMSRVDHPEWAETRDEIEQEFQHSWVELRRDSLVAEADGAIVAHGLVIAPPAPETIVRSVLFGGVHPQHRGRGIGRALLGWQEGRARQQLAASTLALPGWILCYSYDRDPSAARLLEREGFATERYFSQLQRELSAPIPELELPAPLRLATLSPELSEATRVAKNAAFRDHWGSQPTSVEGWNGQLSLPSLRPELSFLAMEGGEVVGFVIVNVNEADFELQGFAGSYISLVGVVAPWRRRGVAPALLAASLRAARDAGLERAVLDVDSESPTGALGLYTGMGFEAAATSRAHVKSF</sequence>
<evidence type="ECO:0000259" key="3">
    <source>
        <dbReference type="PROSITE" id="PS51186"/>
    </source>
</evidence>
<dbReference type="EC" id="2.3.1.-" evidence="4"/>
<reference evidence="5" key="1">
    <citation type="journal article" date="2019" name="Int. J. Syst. Evol. Microbiol.">
        <title>The Global Catalogue of Microorganisms (GCM) 10K type strain sequencing project: providing services to taxonomists for standard genome sequencing and annotation.</title>
        <authorList>
            <consortium name="The Broad Institute Genomics Platform"/>
            <consortium name="The Broad Institute Genome Sequencing Center for Infectious Disease"/>
            <person name="Wu L."/>
            <person name="Ma J."/>
        </authorList>
    </citation>
    <scope>NUCLEOTIDE SEQUENCE [LARGE SCALE GENOMIC DNA]</scope>
    <source>
        <strain evidence="5">CGMCC 4.6997</strain>
    </source>
</reference>
<dbReference type="Pfam" id="PF13508">
    <property type="entry name" value="Acetyltransf_7"/>
    <property type="match status" value="1"/>
</dbReference>
<dbReference type="RefSeq" id="WP_386740510.1">
    <property type="nucleotide sequence ID" value="NZ_JBHSMG010000002.1"/>
</dbReference>
<organism evidence="4 5">
    <name type="scientific">Lysinimonas soli</name>
    <dbReference type="NCBI Taxonomy" id="1074233"/>
    <lineage>
        <taxon>Bacteria</taxon>
        <taxon>Bacillati</taxon>
        <taxon>Actinomycetota</taxon>
        <taxon>Actinomycetes</taxon>
        <taxon>Micrococcales</taxon>
        <taxon>Microbacteriaceae</taxon>
        <taxon>Lysinimonas</taxon>
    </lineage>
</organism>
<keyword evidence="2 4" id="KW-0012">Acyltransferase</keyword>
<evidence type="ECO:0000256" key="1">
    <source>
        <dbReference type="ARBA" id="ARBA00022679"/>
    </source>
</evidence>
<dbReference type="PANTHER" id="PTHR43877">
    <property type="entry name" value="AMINOALKYLPHOSPHONATE N-ACETYLTRANSFERASE-RELATED-RELATED"/>
    <property type="match status" value="1"/>
</dbReference>
<dbReference type="InterPro" id="IPR000182">
    <property type="entry name" value="GNAT_dom"/>
</dbReference>
<comment type="caution">
    <text evidence="4">The sequence shown here is derived from an EMBL/GenBank/DDBJ whole genome shotgun (WGS) entry which is preliminary data.</text>
</comment>
<dbReference type="InterPro" id="IPR016181">
    <property type="entry name" value="Acyl_CoA_acyltransferase"/>
</dbReference>
<dbReference type="Gene3D" id="3.40.630.30">
    <property type="match status" value="1"/>
</dbReference>
<dbReference type="Proteomes" id="UP001596039">
    <property type="component" value="Unassembled WGS sequence"/>
</dbReference>
<dbReference type="CDD" id="cd04301">
    <property type="entry name" value="NAT_SF"/>
    <property type="match status" value="1"/>
</dbReference>
<dbReference type="GO" id="GO:0016746">
    <property type="term" value="F:acyltransferase activity"/>
    <property type="evidence" value="ECO:0007669"/>
    <property type="project" value="UniProtKB-KW"/>
</dbReference>
<accession>A0ABW0NVC2</accession>
<evidence type="ECO:0000313" key="5">
    <source>
        <dbReference type="Proteomes" id="UP001596039"/>
    </source>
</evidence>
<proteinExistence type="predicted"/>
<evidence type="ECO:0000256" key="2">
    <source>
        <dbReference type="ARBA" id="ARBA00023315"/>
    </source>
</evidence>
<keyword evidence="5" id="KW-1185">Reference proteome</keyword>
<gene>
    <name evidence="4" type="ORF">ACFPJ4_11215</name>
</gene>
<dbReference type="PANTHER" id="PTHR43877:SF1">
    <property type="entry name" value="ACETYLTRANSFERASE"/>
    <property type="match status" value="1"/>
</dbReference>
<feature type="domain" description="N-acetyltransferase" evidence="3">
    <location>
        <begin position="24"/>
        <end position="186"/>
    </location>
</feature>
<name>A0ABW0NVC2_9MICO</name>
<dbReference type="InterPro" id="IPR050832">
    <property type="entry name" value="Bact_Acetyltransf"/>
</dbReference>
<dbReference type="EMBL" id="JBHSMG010000002">
    <property type="protein sequence ID" value="MFC5502809.1"/>
    <property type="molecule type" value="Genomic_DNA"/>
</dbReference>
<dbReference type="PROSITE" id="PS51186">
    <property type="entry name" value="GNAT"/>
    <property type="match status" value="2"/>
</dbReference>
<keyword evidence="1 4" id="KW-0808">Transferase</keyword>